<reference evidence="3 4" key="1">
    <citation type="submission" date="2018-07" db="EMBL/GenBank/DDBJ databases">
        <title>Genomic Encyclopedia of Type Strains, Phase IV (KMG-IV): sequencing the most valuable type-strain genomes for metagenomic binning, comparative biology and taxonomic classification.</title>
        <authorList>
            <person name="Goeker M."/>
        </authorList>
    </citation>
    <scope>NUCLEOTIDE SEQUENCE [LARGE SCALE GENOMIC DNA]</scope>
    <source>
        <strain evidence="3 4">DSM 14364</strain>
    </source>
</reference>
<dbReference type="Proteomes" id="UP000254925">
    <property type="component" value="Unassembled WGS sequence"/>
</dbReference>
<dbReference type="PANTHER" id="PTHR43798:SF31">
    <property type="entry name" value="AB HYDROLASE SUPERFAMILY PROTEIN YCLE"/>
    <property type="match status" value="1"/>
</dbReference>
<dbReference type="InterPro" id="IPR000073">
    <property type="entry name" value="AB_hydrolase_1"/>
</dbReference>
<dbReference type="Pfam" id="PF00561">
    <property type="entry name" value="Abhydrolase_1"/>
    <property type="match status" value="1"/>
</dbReference>
<dbReference type="RefSeq" id="WP_114770445.1">
    <property type="nucleotide sequence ID" value="NZ_QQBB01000004.1"/>
</dbReference>
<dbReference type="SUPFAM" id="SSF53474">
    <property type="entry name" value="alpha/beta-Hydrolases"/>
    <property type="match status" value="1"/>
</dbReference>
<dbReference type="AlphaFoldDB" id="A0A370HM35"/>
<dbReference type="PRINTS" id="PR00412">
    <property type="entry name" value="EPOXHYDRLASE"/>
</dbReference>
<proteinExistence type="predicted"/>
<comment type="caution">
    <text evidence="3">The sequence shown here is derived from an EMBL/GenBank/DDBJ whole genome shotgun (WGS) entry which is preliminary data.</text>
</comment>
<evidence type="ECO:0000256" key="1">
    <source>
        <dbReference type="ARBA" id="ARBA00022801"/>
    </source>
</evidence>
<dbReference type="PANTHER" id="PTHR43798">
    <property type="entry name" value="MONOACYLGLYCEROL LIPASE"/>
    <property type="match status" value="1"/>
</dbReference>
<dbReference type="OrthoDB" id="9793083at2"/>
<accession>A0A370HM35</accession>
<keyword evidence="1" id="KW-0378">Hydrolase</keyword>
<dbReference type="InterPro" id="IPR000639">
    <property type="entry name" value="Epox_hydrolase-like"/>
</dbReference>
<name>A0A370HM35_9HYPH</name>
<protein>
    <submittedName>
        <fullName evidence="3">3-oxoadipate enol-lactonase</fullName>
    </submittedName>
</protein>
<dbReference type="InterPro" id="IPR029058">
    <property type="entry name" value="AB_hydrolase_fold"/>
</dbReference>
<dbReference type="GO" id="GO:0016020">
    <property type="term" value="C:membrane"/>
    <property type="evidence" value="ECO:0007669"/>
    <property type="project" value="TreeGrafter"/>
</dbReference>
<gene>
    <name evidence="3" type="ORF">DES45_104508</name>
</gene>
<evidence type="ECO:0000313" key="4">
    <source>
        <dbReference type="Proteomes" id="UP000254925"/>
    </source>
</evidence>
<dbReference type="EMBL" id="QQBB01000004">
    <property type="protein sequence ID" value="RDI59588.1"/>
    <property type="molecule type" value="Genomic_DNA"/>
</dbReference>
<keyword evidence="4" id="KW-1185">Reference proteome</keyword>
<dbReference type="Gene3D" id="3.40.50.1820">
    <property type="entry name" value="alpha/beta hydrolase"/>
    <property type="match status" value="1"/>
</dbReference>
<organism evidence="3 4">
    <name type="scientific">Microvirga subterranea</name>
    <dbReference type="NCBI Taxonomy" id="186651"/>
    <lineage>
        <taxon>Bacteria</taxon>
        <taxon>Pseudomonadati</taxon>
        <taxon>Pseudomonadota</taxon>
        <taxon>Alphaproteobacteria</taxon>
        <taxon>Hyphomicrobiales</taxon>
        <taxon>Methylobacteriaceae</taxon>
        <taxon>Microvirga</taxon>
    </lineage>
</organism>
<evidence type="ECO:0000259" key="2">
    <source>
        <dbReference type="Pfam" id="PF00561"/>
    </source>
</evidence>
<feature type="domain" description="AB hydrolase-1" evidence="2">
    <location>
        <begin position="28"/>
        <end position="254"/>
    </location>
</feature>
<sequence>MSAMYKEMRVAANGTEFRVLIDGSDEKPWLTCLHSLATRAELWDDQIEELTKTFRVLRIDSRGHGGSDPAEGPYSFDQLARDVVAIWDQLGIEKSAVLGLSMGGMTAFGLALDHSPRVTRIVAADCRSDAPEFFRNMWADRQRTLAEKGMEAIAEITLPTWLTEETRRTRIDQVERVRSMILKTSHEGYLGATEALRALNYKHRLAEIRCPTCLVVGEADGPHPAEMRSMAESIPGVRFAEIPAAAHLANVENPEAFNRAVCSFLAE</sequence>
<dbReference type="PRINTS" id="PR00111">
    <property type="entry name" value="ABHYDROLASE"/>
</dbReference>
<evidence type="ECO:0000313" key="3">
    <source>
        <dbReference type="EMBL" id="RDI59588.1"/>
    </source>
</evidence>
<dbReference type="GO" id="GO:0016787">
    <property type="term" value="F:hydrolase activity"/>
    <property type="evidence" value="ECO:0007669"/>
    <property type="project" value="UniProtKB-KW"/>
</dbReference>
<dbReference type="InterPro" id="IPR050266">
    <property type="entry name" value="AB_hydrolase_sf"/>
</dbReference>